<feature type="transmembrane region" description="Helical" evidence="10">
    <location>
        <begin position="135"/>
        <end position="155"/>
    </location>
</feature>
<evidence type="ECO:0000259" key="11">
    <source>
        <dbReference type="PROSITE" id="PS50109"/>
    </source>
</evidence>
<dbReference type="PROSITE" id="PS50110">
    <property type="entry name" value="RESPONSE_REGULATORY"/>
    <property type="match status" value="1"/>
</dbReference>
<dbReference type="GO" id="GO:0000155">
    <property type="term" value="F:phosphorelay sensor kinase activity"/>
    <property type="evidence" value="ECO:0007669"/>
    <property type="project" value="InterPro"/>
</dbReference>
<dbReference type="PROSITE" id="PS50113">
    <property type="entry name" value="PAC"/>
    <property type="match status" value="1"/>
</dbReference>
<dbReference type="CDD" id="cd00082">
    <property type="entry name" value="HisKA"/>
    <property type="match status" value="1"/>
</dbReference>
<dbReference type="Pfam" id="PF07694">
    <property type="entry name" value="5TM-5TMR_LYT"/>
    <property type="match status" value="1"/>
</dbReference>
<dbReference type="InterPro" id="IPR011006">
    <property type="entry name" value="CheY-like_superfamily"/>
</dbReference>
<dbReference type="SMART" id="SM00091">
    <property type="entry name" value="PAS"/>
    <property type="match status" value="2"/>
</dbReference>
<dbReference type="SMART" id="SM00387">
    <property type="entry name" value="HATPase_c"/>
    <property type="match status" value="1"/>
</dbReference>
<evidence type="ECO:0000259" key="14">
    <source>
        <dbReference type="PROSITE" id="PS50113"/>
    </source>
</evidence>
<dbReference type="GO" id="GO:0005886">
    <property type="term" value="C:plasma membrane"/>
    <property type="evidence" value="ECO:0007669"/>
    <property type="project" value="UniProtKB-SubCell"/>
</dbReference>
<dbReference type="Pfam" id="PF08447">
    <property type="entry name" value="PAS_3"/>
    <property type="match status" value="2"/>
</dbReference>
<organism evidence="15 16">
    <name type="scientific">Poseidonocella pacifica</name>
    <dbReference type="NCBI Taxonomy" id="871651"/>
    <lineage>
        <taxon>Bacteria</taxon>
        <taxon>Pseudomonadati</taxon>
        <taxon>Pseudomonadota</taxon>
        <taxon>Alphaproteobacteria</taxon>
        <taxon>Rhodobacterales</taxon>
        <taxon>Roseobacteraceae</taxon>
        <taxon>Poseidonocella</taxon>
    </lineage>
</organism>
<dbReference type="Gene3D" id="3.30.450.20">
    <property type="entry name" value="PAS domain"/>
    <property type="match status" value="2"/>
</dbReference>
<dbReference type="Pfam" id="PF00512">
    <property type="entry name" value="HisKA"/>
    <property type="match status" value="1"/>
</dbReference>
<evidence type="ECO:0000313" key="15">
    <source>
        <dbReference type="EMBL" id="SFB08023.1"/>
    </source>
</evidence>
<evidence type="ECO:0000256" key="6">
    <source>
        <dbReference type="ARBA" id="ARBA00022692"/>
    </source>
</evidence>
<dbReference type="InterPro" id="IPR035965">
    <property type="entry name" value="PAS-like_dom_sf"/>
</dbReference>
<dbReference type="InterPro" id="IPR003594">
    <property type="entry name" value="HATPase_dom"/>
</dbReference>
<dbReference type="NCBIfam" id="TIGR00229">
    <property type="entry name" value="sensory_box"/>
    <property type="match status" value="2"/>
</dbReference>
<keyword evidence="5 9" id="KW-0597">Phosphoprotein</keyword>
<feature type="domain" description="PAS" evidence="13">
    <location>
        <begin position="334"/>
        <end position="410"/>
    </location>
</feature>
<dbReference type="InterPro" id="IPR000700">
    <property type="entry name" value="PAS-assoc_C"/>
</dbReference>
<dbReference type="InterPro" id="IPR003661">
    <property type="entry name" value="HisK_dim/P_dom"/>
</dbReference>
<comment type="catalytic activity">
    <reaction evidence="1">
        <text>ATP + protein L-histidine = ADP + protein N-phospho-L-histidine.</text>
        <dbReference type="EC" id="2.7.13.3"/>
    </reaction>
</comment>
<dbReference type="Gene3D" id="3.40.50.2300">
    <property type="match status" value="1"/>
</dbReference>
<keyword evidence="16" id="KW-1185">Reference proteome</keyword>
<feature type="domain" description="Histidine kinase" evidence="11">
    <location>
        <begin position="483"/>
        <end position="706"/>
    </location>
</feature>
<evidence type="ECO:0000313" key="16">
    <source>
        <dbReference type="Proteomes" id="UP000198796"/>
    </source>
</evidence>
<dbReference type="InterPro" id="IPR001610">
    <property type="entry name" value="PAC"/>
</dbReference>
<feature type="transmembrane region" description="Helical" evidence="10">
    <location>
        <begin position="77"/>
        <end position="96"/>
    </location>
</feature>
<dbReference type="SUPFAM" id="SSF52172">
    <property type="entry name" value="CheY-like"/>
    <property type="match status" value="1"/>
</dbReference>
<dbReference type="SMART" id="SM00086">
    <property type="entry name" value="PAC"/>
    <property type="match status" value="2"/>
</dbReference>
<dbReference type="PROSITE" id="PS50109">
    <property type="entry name" value="HIS_KIN"/>
    <property type="match status" value="1"/>
</dbReference>
<keyword evidence="7 10" id="KW-1133">Transmembrane helix</keyword>
<keyword evidence="8 10" id="KW-0472">Membrane</keyword>
<evidence type="ECO:0000256" key="8">
    <source>
        <dbReference type="ARBA" id="ARBA00023136"/>
    </source>
</evidence>
<evidence type="ECO:0000256" key="1">
    <source>
        <dbReference type="ARBA" id="ARBA00000085"/>
    </source>
</evidence>
<keyword evidence="6 10" id="KW-0812">Transmembrane</keyword>
<dbReference type="AlphaFoldDB" id="A0A1I0Y793"/>
<dbReference type="EC" id="2.7.13.3" evidence="3"/>
<evidence type="ECO:0000256" key="7">
    <source>
        <dbReference type="ARBA" id="ARBA00022989"/>
    </source>
</evidence>
<accession>A0A1I0Y793</accession>
<dbReference type="SUPFAM" id="SSF47384">
    <property type="entry name" value="Homodimeric domain of signal transducing histidine kinase"/>
    <property type="match status" value="1"/>
</dbReference>
<dbReference type="Gene3D" id="3.30.565.10">
    <property type="entry name" value="Histidine kinase-like ATPase, C-terminal domain"/>
    <property type="match status" value="1"/>
</dbReference>
<dbReference type="Pfam" id="PF00072">
    <property type="entry name" value="Response_reg"/>
    <property type="match status" value="1"/>
</dbReference>
<evidence type="ECO:0000256" key="4">
    <source>
        <dbReference type="ARBA" id="ARBA00022475"/>
    </source>
</evidence>
<dbReference type="SUPFAM" id="SSF55874">
    <property type="entry name" value="ATPase domain of HSP90 chaperone/DNA topoisomerase II/histidine kinase"/>
    <property type="match status" value="1"/>
</dbReference>
<feature type="domain" description="Response regulatory" evidence="12">
    <location>
        <begin position="728"/>
        <end position="844"/>
    </location>
</feature>
<evidence type="ECO:0000256" key="2">
    <source>
        <dbReference type="ARBA" id="ARBA00004651"/>
    </source>
</evidence>
<dbReference type="InterPro" id="IPR013655">
    <property type="entry name" value="PAS_fold_3"/>
</dbReference>
<keyword evidence="4" id="KW-1003">Cell membrane</keyword>
<evidence type="ECO:0000259" key="12">
    <source>
        <dbReference type="PROSITE" id="PS50110"/>
    </source>
</evidence>
<reference evidence="15 16" key="1">
    <citation type="submission" date="2016-10" db="EMBL/GenBank/DDBJ databases">
        <authorList>
            <person name="de Groot N.N."/>
        </authorList>
    </citation>
    <scope>NUCLEOTIDE SEQUENCE [LARGE SCALE GENOMIC DNA]</scope>
    <source>
        <strain evidence="15 16">DSM 29316</strain>
    </source>
</reference>
<dbReference type="EMBL" id="FOJU01000004">
    <property type="protein sequence ID" value="SFB08023.1"/>
    <property type="molecule type" value="Genomic_DNA"/>
</dbReference>
<dbReference type="SMART" id="SM00388">
    <property type="entry name" value="HisKA"/>
    <property type="match status" value="1"/>
</dbReference>
<proteinExistence type="predicted"/>
<dbReference type="CDD" id="cd00130">
    <property type="entry name" value="PAS"/>
    <property type="match status" value="2"/>
</dbReference>
<evidence type="ECO:0000256" key="9">
    <source>
        <dbReference type="PROSITE-ProRule" id="PRU00169"/>
    </source>
</evidence>
<dbReference type="Gene3D" id="1.10.287.130">
    <property type="match status" value="1"/>
</dbReference>
<dbReference type="InterPro" id="IPR036890">
    <property type="entry name" value="HATPase_C_sf"/>
</dbReference>
<evidence type="ECO:0000256" key="3">
    <source>
        <dbReference type="ARBA" id="ARBA00012438"/>
    </source>
</evidence>
<dbReference type="Pfam" id="PF02518">
    <property type="entry name" value="HATPase_c"/>
    <property type="match status" value="1"/>
</dbReference>
<dbReference type="InterPro" id="IPR001789">
    <property type="entry name" value="Sig_transdc_resp-reg_receiver"/>
</dbReference>
<dbReference type="PANTHER" id="PTHR43065">
    <property type="entry name" value="SENSOR HISTIDINE KINASE"/>
    <property type="match status" value="1"/>
</dbReference>
<dbReference type="InterPro" id="IPR011620">
    <property type="entry name" value="Sig_transdc_His_kinase_LytS_TM"/>
</dbReference>
<feature type="modified residue" description="4-aspartylphosphate" evidence="9">
    <location>
        <position position="778"/>
    </location>
</feature>
<feature type="transmembrane region" description="Helical" evidence="10">
    <location>
        <begin position="6"/>
        <end position="25"/>
    </location>
</feature>
<dbReference type="Proteomes" id="UP000198796">
    <property type="component" value="Unassembled WGS sequence"/>
</dbReference>
<dbReference type="RefSeq" id="WP_092065943.1">
    <property type="nucleotide sequence ID" value="NZ_FOJU01000004.1"/>
</dbReference>
<sequence>MFASIFQGLTSLLLAGAFFYAILVADCLRFRRRAQQVLIGLVFGVLVVSLSMTAYVLEPRGVRLNAIAGPLVFAGYLGGPLSGFLAGTIGAIFSLSKGGPVPVVGVFMQLAIPTVGMLVAYLRPPANWPMIPKRAIPPIIIGFLTLFIFPILYVGSSFPGGGGYLTAARSALIFMGVGILSIFVTWQILTYATRFAFDSARAAELSRRLDLTLRHSGMGMFERTVGESDVYFDAGMAAAYGLDIKPGMVPMSTWAALIHPDDLPTLQAEFAKADSGERERDRIDFRIIRTDGDVRYMRAHWVGGGLRDGKPTRVFGVQADLTDIRASERQHRETVDRIAVIAENLPGVMFQSDVTDRNNTKLLYVSPKCKEIWGYTDEEIYADRGIFARCHDPEDLPRFYKAMSQSVETGKKVTHRFRITARDGTVRWLDYHGASSTKNGRVLLESIVLDVTREVAVQEQVEKEREISYRAQKSESIGMLTGGVAHDFNNLLAVILGNLELLSDENDPEMKARLIGAATSATMRGADLTKSLLAFARKARLKPEVLHLNTVVSEAKNWMGRALPESVAVETSLLAGLWPIKVDRTSLESALLNLILNARDAMDNAGKLTIETSNVRIDQAYVDSRQEEVPPGRYVMLAVSDTGSGIKEEDIASIFEPFFTTKPQGLGSGLGLSMAFGFVRQSGGTIQVYSEVGEGTSFKLYFPVAEDADVKPAGTGRAPKPAVGTGKRILLAEDEDPVRETLVTILERAGYDVTPAMNGDHAFALFEADPTFDLLLTDIVMPGELQGTHLSRAVRAIRDDLPVVFMSGYASEATVHGNGLRPEDIRLMKPVQREDLFAALSNAVRRNPD</sequence>
<dbReference type="GO" id="GO:0071555">
    <property type="term" value="P:cell wall organization"/>
    <property type="evidence" value="ECO:0007669"/>
    <property type="project" value="InterPro"/>
</dbReference>
<dbReference type="OrthoDB" id="9796100at2"/>
<feature type="domain" description="PAC" evidence="14">
    <location>
        <begin position="281"/>
        <end position="333"/>
    </location>
</feature>
<dbReference type="InterPro" id="IPR005467">
    <property type="entry name" value="His_kinase_dom"/>
</dbReference>
<dbReference type="InterPro" id="IPR000014">
    <property type="entry name" value="PAS"/>
</dbReference>
<name>A0A1I0Y793_9RHOB</name>
<dbReference type="SMART" id="SM00448">
    <property type="entry name" value="REC"/>
    <property type="match status" value="1"/>
</dbReference>
<feature type="transmembrane region" description="Helical" evidence="10">
    <location>
        <begin position="37"/>
        <end position="57"/>
    </location>
</feature>
<feature type="transmembrane region" description="Helical" evidence="10">
    <location>
        <begin position="167"/>
        <end position="189"/>
    </location>
</feature>
<evidence type="ECO:0000256" key="10">
    <source>
        <dbReference type="SAM" id="Phobius"/>
    </source>
</evidence>
<gene>
    <name evidence="15" type="ORF">SAMN05421688_2801</name>
</gene>
<dbReference type="SUPFAM" id="SSF55785">
    <property type="entry name" value="PYP-like sensor domain (PAS domain)"/>
    <property type="match status" value="2"/>
</dbReference>
<dbReference type="STRING" id="871651.SAMN05421688_2801"/>
<dbReference type="PRINTS" id="PR00344">
    <property type="entry name" value="BCTRLSENSOR"/>
</dbReference>
<evidence type="ECO:0000259" key="13">
    <source>
        <dbReference type="PROSITE" id="PS50112"/>
    </source>
</evidence>
<feature type="transmembrane region" description="Helical" evidence="10">
    <location>
        <begin position="103"/>
        <end position="123"/>
    </location>
</feature>
<dbReference type="InterPro" id="IPR004358">
    <property type="entry name" value="Sig_transdc_His_kin-like_C"/>
</dbReference>
<comment type="subcellular location">
    <subcellularLocation>
        <location evidence="2">Cell membrane</location>
        <topology evidence="2">Multi-pass membrane protein</topology>
    </subcellularLocation>
</comment>
<dbReference type="InterPro" id="IPR036097">
    <property type="entry name" value="HisK_dim/P_sf"/>
</dbReference>
<dbReference type="PROSITE" id="PS50112">
    <property type="entry name" value="PAS"/>
    <property type="match status" value="1"/>
</dbReference>
<dbReference type="PANTHER" id="PTHR43065:SF49">
    <property type="entry name" value="HISTIDINE KINASE"/>
    <property type="match status" value="1"/>
</dbReference>
<evidence type="ECO:0000256" key="5">
    <source>
        <dbReference type="ARBA" id="ARBA00022553"/>
    </source>
</evidence>
<protein>
    <recommendedName>
        <fullName evidence="3">histidine kinase</fullName>
        <ecNumber evidence="3">2.7.13.3</ecNumber>
    </recommendedName>
</protein>